<evidence type="ECO:0000313" key="11">
    <source>
        <dbReference type="EMBL" id="ATA69143.1"/>
    </source>
</evidence>
<keyword evidence="5 9" id="KW-1278">Translocase</keyword>
<dbReference type="EMBL" id="CP022378">
    <property type="protein sequence ID" value="ATA69143.1"/>
    <property type="molecule type" value="Genomic_DNA"/>
</dbReference>
<protein>
    <recommendedName>
        <fullName evidence="9">Putative K(+)-stimulated pyrophosphate-energized sodium pump</fullName>
        <ecNumber evidence="9">7.2.3.1</ecNumber>
    </recommendedName>
    <alternativeName>
        <fullName evidence="9">Membrane-bound sodium-translocating pyrophosphatase</fullName>
    </alternativeName>
    <alternativeName>
        <fullName evidence="9">Pyrophosphate-energized inorganic pyrophosphatase</fullName>
        <shortName evidence="9">Na(+)-PPase</shortName>
    </alternativeName>
</protein>
<feature type="transmembrane region" description="Helical" evidence="9">
    <location>
        <begin position="127"/>
        <end position="159"/>
    </location>
</feature>
<dbReference type="KEGG" id="ccyn:CGC48_11245"/>
<organism evidence="11 12">
    <name type="scientific">Capnocytophaga cynodegmi</name>
    <dbReference type="NCBI Taxonomy" id="28189"/>
    <lineage>
        <taxon>Bacteria</taxon>
        <taxon>Pseudomonadati</taxon>
        <taxon>Bacteroidota</taxon>
        <taxon>Flavobacteriia</taxon>
        <taxon>Flavobacteriales</taxon>
        <taxon>Flavobacteriaceae</taxon>
        <taxon>Capnocytophaga</taxon>
    </lineage>
</organism>
<feature type="transmembrane region" description="Helical" evidence="9">
    <location>
        <begin position="504"/>
        <end position="524"/>
    </location>
</feature>
<feature type="transmembrane region" description="Helical" evidence="9">
    <location>
        <begin position="326"/>
        <end position="345"/>
    </location>
</feature>
<dbReference type="Gene3D" id="3.30.1330.60">
    <property type="entry name" value="OmpA-like domain"/>
    <property type="match status" value="1"/>
</dbReference>
<dbReference type="NCBIfam" id="NF001955">
    <property type="entry name" value="PRK00733.2-4"/>
    <property type="match status" value="1"/>
</dbReference>
<dbReference type="InterPro" id="IPR004131">
    <property type="entry name" value="PPase-energised_H-pump"/>
</dbReference>
<comment type="catalytic activity">
    <reaction evidence="9">
        <text>Na(+)(in) + diphosphate + H2O = Na(+)(out) + 2 phosphate + H(+)</text>
        <dbReference type="Rhea" id="RHEA:57884"/>
        <dbReference type="ChEBI" id="CHEBI:15377"/>
        <dbReference type="ChEBI" id="CHEBI:15378"/>
        <dbReference type="ChEBI" id="CHEBI:29101"/>
        <dbReference type="ChEBI" id="CHEBI:33019"/>
        <dbReference type="ChEBI" id="CHEBI:43474"/>
        <dbReference type="EC" id="7.2.3.1"/>
    </reaction>
</comment>
<feature type="transmembrane region" description="Helical" evidence="9">
    <location>
        <begin position="171"/>
        <end position="190"/>
    </location>
</feature>
<dbReference type="GO" id="GO:0006814">
    <property type="term" value="P:sodium ion transport"/>
    <property type="evidence" value="ECO:0007669"/>
    <property type="project" value="UniProtKB-UniRule"/>
</dbReference>
<dbReference type="GeneID" id="96782379"/>
<feature type="site" description="Determinant of potassium dependence" evidence="9">
    <location>
        <position position="498"/>
    </location>
</feature>
<dbReference type="NCBIfam" id="NF001960">
    <property type="entry name" value="PRK00733.3-5"/>
    <property type="match status" value="1"/>
</dbReference>
<comment type="caution">
    <text evidence="9">Lacks conserved residue(s) required for the propagation of feature annotation.</text>
</comment>
<evidence type="ECO:0000256" key="9">
    <source>
        <dbReference type="HAMAP-Rule" id="MF_01129"/>
    </source>
</evidence>
<evidence type="ECO:0000256" key="4">
    <source>
        <dbReference type="ARBA" id="ARBA00022842"/>
    </source>
</evidence>
<evidence type="ECO:0000256" key="2">
    <source>
        <dbReference type="ARBA" id="ARBA00022448"/>
    </source>
</evidence>
<accession>A0A250E864</accession>
<keyword evidence="9" id="KW-0739">Sodium transport</keyword>
<dbReference type="GO" id="GO:0012505">
    <property type="term" value="C:endomembrane system"/>
    <property type="evidence" value="ECO:0007669"/>
    <property type="project" value="UniProtKB-SubCell"/>
</dbReference>
<feature type="transmembrane region" description="Helical" evidence="9">
    <location>
        <begin position="58"/>
        <end position="77"/>
    </location>
</feature>
<dbReference type="RefSeq" id="WP_098029641.1">
    <property type="nucleotide sequence ID" value="NZ_CP022378.1"/>
</dbReference>
<dbReference type="Pfam" id="PF03030">
    <property type="entry name" value="H_PPase"/>
    <property type="match status" value="1"/>
</dbReference>
<dbReference type="PROSITE" id="PS51123">
    <property type="entry name" value="OMPA_2"/>
    <property type="match status" value="1"/>
</dbReference>
<keyword evidence="7 9" id="KW-0406">Ion transport</keyword>
<comment type="subcellular location">
    <subcellularLocation>
        <location evidence="9">Cell membrane</location>
        <topology evidence="9">Multi-pass membrane protein</topology>
    </subcellularLocation>
    <subcellularLocation>
        <location evidence="1">Endomembrane system</location>
        <topology evidence="1">Multi-pass membrane protein</topology>
    </subcellularLocation>
</comment>
<keyword evidence="6 9" id="KW-1133">Transmembrane helix</keyword>
<dbReference type="NCBIfam" id="TIGR01104">
    <property type="entry name" value="V_PPase"/>
    <property type="match status" value="1"/>
</dbReference>
<evidence type="ECO:0000256" key="6">
    <source>
        <dbReference type="ARBA" id="ARBA00022989"/>
    </source>
</evidence>
<reference evidence="11 12" key="1">
    <citation type="journal article" date="2017" name="Genome Announc.">
        <title>Twelve Complete Reference Genomes of Clinical Isolates in the Capnocytophaga Genus.</title>
        <authorList>
            <person name="Villarma A."/>
            <person name="Gulvik C.A."/>
            <person name="Rowe L.A."/>
            <person name="Sheth M."/>
            <person name="Juieng P."/>
            <person name="Nicholson A.C."/>
            <person name="Loparev V.N."/>
            <person name="McQuiston J.R."/>
        </authorList>
    </citation>
    <scope>NUCLEOTIDE SEQUENCE [LARGE SCALE GENOMIC DNA]</scope>
    <source>
        <strain evidence="11 12">G7591</strain>
    </source>
</reference>
<comment type="subunit">
    <text evidence="9">Homodimer.</text>
</comment>
<dbReference type="GO" id="GO:0004427">
    <property type="term" value="F:inorganic diphosphate phosphatase activity"/>
    <property type="evidence" value="ECO:0007669"/>
    <property type="project" value="UniProtKB-UniRule"/>
</dbReference>
<feature type="transmembrane region" description="Helical" evidence="9">
    <location>
        <begin position="245"/>
        <end position="263"/>
    </location>
</feature>
<keyword evidence="8 9" id="KW-0472">Membrane</keyword>
<feature type="transmembrane region" description="Helical" evidence="9">
    <location>
        <begin position="6"/>
        <end position="27"/>
    </location>
</feature>
<gene>
    <name evidence="9" type="primary">hppA</name>
    <name evidence="11" type="ORF">CGC48_11245</name>
</gene>
<dbReference type="AlphaFoldDB" id="A0A250E864"/>
<dbReference type="PANTHER" id="PTHR31998">
    <property type="entry name" value="K(+)-INSENSITIVE PYROPHOSPHATE-ENERGIZED PROTON PUMP"/>
    <property type="match status" value="1"/>
</dbReference>
<feature type="transmembrane region" description="Helical" evidence="9">
    <location>
        <begin position="283"/>
        <end position="305"/>
    </location>
</feature>
<feature type="transmembrane region" description="Helical" evidence="9">
    <location>
        <begin position="536"/>
        <end position="555"/>
    </location>
</feature>
<dbReference type="GO" id="GO:0030955">
    <property type="term" value="F:potassium ion binding"/>
    <property type="evidence" value="ECO:0007669"/>
    <property type="project" value="UniProtKB-UniRule"/>
</dbReference>
<feature type="transmembrane region" description="Helical" evidence="9">
    <location>
        <begin position="365"/>
        <end position="388"/>
    </location>
</feature>
<dbReference type="Pfam" id="PF00691">
    <property type="entry name" value="OmpA"/>
    <property type="match status" value="1"/>
</dbReference>
<dbReference type="GO" id="GO:0000287">
    <property type="term" value="F:magnesium ion binding"/>
    <property type="evidence" value="ECO:0007669"/>
    <property type="project" value="UniProtKB-UniRule"/>
</dbReference>
<dbReference type="CDD" id="cd07185">
    <property type="entry name" value="OmpA_C-like"/>
    <property type="match status" value="1"/>
</dbReference>
<dbReference type="Proteomes" id="UP000242855">
    <property type="component" value="Chromosome"/>
</dbReference>
<keyword evidence="9" id="KW-0915">Sodium</keyword>
<comment type="cofactor">
    <cofactor evidence="9">
        <name>Mg(2+)</name>
        <dbReference type="ChEBI" id="CHEBI:18420"/>
    </cofactor>
</comment>
<evidence type="ECO:0000259" key="10">
    <source>
        <dbReference type="PROSITE" id="PS51123"/>
    </source>
</evidence>
<dbReference type="SUPFAM" id="SSF103088">
    <property type="entry name" value="OmpA-like"/>
    <property type="match status" value="1"/>
</dbReference>
<feature type="transmembrane region" description="Helical" evidence="9">
    <location>
        <begin position="626"/>
        <end position="643"/>
    </location>
</feature>
<dbReference type="InterPro" id="IPR036737">
    <property type="entry name" value="OmpA-like_sf"/>
</dbReference>
<keyword evidence="4 9" id="KW-0460">Magnesium</keyword>
<keyword evidence="2 9" id="KW-0813">Transport</keyword>
<comment type="similarity">
    <text evidence="9">Belongs to the H(+)-translocating pyrophosphatase (TC 3.A.10) family. K(+)-stimulated subfamily.</text>
</comment>
<dbReference type="GO" id="GO:0009678">
    <property type="term" value="F:diphosphate hydrolysis-driven proton transmembrane transporter activity"/>
    <property type="evidence" value="ECO:0007669"/>
    <property type="project" value="UniProtKB-UniRule"/>
</dbReference>
<evidence type="ECO:0000313" key="12">
    <source>
        <dbReference type="Proteomes" id="UP000242855"/>
    </source>
</evidence>
<evidence type="ECO:0000256" key="3">
    <source>
        <dbReference type="ARBA" id="ARBA00022692"/>
    </source>
</evidence>
<dbReference type="GO" id="GO:0005886">
    <property type="term" value="C:plasma membrane"/>
    <property type="evidence" value="ECO:0007669"/>
    <property type="project" value="UniProtKB-SubCell"/>
</dbReference>
<dbReference type="InterPro" id="IPR006665">
    <property type="entry name" value="OmpA-like"/>
</dbReference>
<feature type="transmembrane region" description="Helical" evidence="9">
    <location>
        <begin position="83"/>
        <end position="106"/>
    </location>
</feature>
<evidence type="ECO:0000256" key="7">
    <source>
        <dbReference type="ARBA" id="ARBA00023065"/>
    </source>
</evidence>
<comment type="function">
    <text evidence="9">Sodium pump that utilizes the energy of pyrophosphate hydrolysis as the driving force for Na(+) movement across the membrane.</text>
</comment>
<feature type="domain" description="OmpA-like" evidence="10">
    <location>
        <begin position="804"/>
        <end position="921"/>
    </location>
</feature>
<proteinExistence type="inferred from homology"/>
<name>A0A250E864_9FLAO</name>
<dbReference type="HAMAP" id="MF_01129">
    <property type="entry name" value="PPase_energized_pump"/>
    <property type="match status" value="1"/>
</dbReference>
<evidence type="ECO:0000256" key="8">
    <source>
        <dbReference type="ARBA" id="ARBA00023136"/>
    </source>
</evidence>
<keyword evidence="9" id="KW-1003">Cell membrane</keyword>
<feature type="transmembrane region" description="Helical" evidence="9">
    <location>
        <begin position="699"/>
        <end position="716"/>
    </location>
</feature>
<evidence type="ECO:0000256" key="5">
    <source>
        <dbReference type="ARBA" id="ARBA00022967"/>
    </source>
</evidence>
<keyword evidence="9" id="KW-0630">Potassium</keyword>
<feature type="transmembrane region" description="Helical" evidence="9">
    <location>
        <begin position="603"/>
        <end position="620"/>
    </location>
</feature>
<comment type="activity regulation">
    <text evidence="9">Requires K(+) for maximal activity.</text>
</comment>
<dbReference type="EC" id="7.2.3.1" evidence="9"/>
<keyword evidence="3 9" id="KW-0812">Transmembrane</keyword>
<evidence type="ECO:0000256" key="1">
    <source>
        <dbReference type="ARBA" id="ARBA00004127"/>
    </source>
</evidence>
<sequence>MEKFVLYLPLVLAICGLIFMITKAIWINKQATGNEKMQSISEKIQEGALAFLNAEYRILAIFVVIASIALFVVSRMVETSHWLIVVAFVFGALFSALAGNIGMRIATKSNVRTTEAARTSLPKALKVSFGGGTVMGLGVAGLAVLGLSLFFIIFINVFLQGNKSFYDEMTIVLEALAGFSLGAESIALFARVGGGIYTKAADVGADLVGKVEAGIPEDDPRNPATIADNVGDNVGDVAGMGADLFGSYVATVLASMVLGNYIIKDITEATGVAYSDSFDGLGPILLPLVIAGVGVIASIVGTFFVSIKNNEAKEKQVQQSLNMGNYVALALTLISCWFLIDMMLPETIQMRFFGEGIKDIPSSNVFFATVVGLAVGLLISAFTEYFTALGKKPVLNIVQNSSTGAATNIIAGLATGMKSTFSSVLLFAVAIWGSYELAGFYGVAIAASAMMATTAMQLAIDAFGPIADNAGGIAEMSELPKEVRGRTDILDSVGNTTAAVGKGFAIASAALTALALFAAYVTFTGIDGINIFKADVLAALFIGGMIPVVFSALAMQSVGKAAMDMVNEVRRQFREIPGIMEGKGTPEYGKCVDISTKAALREMMLPGAITIITPIIIGFVMGAEALGAYMAGVAVSGVLWAIFQNNAGGAWDNAKKSFEAGVEINGQMTYKGSDAHKAAVTGDTVGDPFKDTSGPSMNILIKLTCLVGLVIAPILGGHTSTANDLPLSKVELNQENVSDVVQKEEVSENSDKELLDAYGNYKYDVGEVSMLNLPDNNGLQVGLNSSERKIVNLLLDENFDIERDAKQNWITLDRTYFKSGSDELTSDSDAQLMNIVTILKAFPKAGLRVGGYTDNSGDAQKNIELSKRRAESVKMKLVALGASESQLSAEGYGDRHPVCPENDTPECRAKNRRVDVRLFAK</sequence>